<dbReference type="RefSeq" id="WP_148649686.1">
    <property type="nucleotide sequence ID" value="NZ_CP011129.1"/>
</dbReference>
<dbReference type="KEGG" id="lab:LA76x_2231"/>
<accession>A0A0S2F9Z5</accession>
<protein>
    <recommendedName>
        <fullName evidence="3">6-hydroxymethyl-7,8-dihydropterin pyrophosphokinase</fullName>
    </recommendedName>
</protein>
<dbReference type="SUPFAM" id="SSF55083">
    <property type="entry name" value="6-hydroxymethyl-7,8-dihydropterin pyrophosphokinase, HPPK"/>
    <property type="match status" value="1"/>
</dbReference>
<evidence type="ECO:0000313" key="1">
    <source>
        <dbReference type="EMBL" id="ALN80366.1"/>
    </source>
</evidence>
<evidence type="ECO:0008006" key="3">
    <source>
        <dbReference type="Google" id="ProtNLM"/>
    </source>
</evidence>
<proteinExistence type="predicted"/>
<gene>
    <name evidence="1" type="ORF">LA76x_2231</name>
</gene>
<name>A0A0S2F9Z5_LYSAN</name>
<sequence>MSWTALICLGASDGPRIENLLLSAAQLLSEFDGTADPSALCACSELYGDRHRVHRGGATVNLMLAMKVAPRWSVETMERRFKQIEAAFGRERDPQRVLPVPLDIDLVGRIDGEVQWQDRYDPARPYLFHGLHQLTLPLLRKALDAVALQRGFRPEHNAMGFYPLAGADFVERFLHAQAATPATAAKEAS</sequence>
<dbReference type="EMBL" id="CP011129">
    <property type="protein sequence ID" value="ALN80366.1"/>
    <property type="molecule type" value="Genomic_DNA"/>
</dbReference>
<keyword evidence="2" id="KW-1185">Reference proteome</keyword>
<evidence type="ECO:0000313" key="2">
    <source>
        <dbReference type="Proteomes" id="UP000060787"/>
    </source>
</evidence>
<dbReference type="STRING" id="84531.LA76x_2231"/>
<dbReference type="AlphaFoldDB" id="A0A0S2F9Z5"/>
<dbReference type="PATRIC" id="fig|84531.8.peg.2245"/>
<reference evidence="1 2" key="1">
    <citation type="journal article" date="2015" name="BMC Genomics">
        <title>Comparative genomics and metabolic profiling of the genus Lysobacter.</title>
        <authorList>
            <person name="de Bruijn I."/>
            <person name="Cheng X."/>
            <person name="de Jager V."/>
            <person name="Exposito R.G."/>
            <person name="Watrous J."/>
            <person name="Patel N."/>
            <person name="Postma J."/>
            <person name="Dorrestein P.C."/>
            <person name="Kobayashi D."/>
            <person name="Raaijmakers J.M."/>
        </authorList>
    </citation>
    <scope>NUCLEOTIDE SEQUENCE [LARGE SCALE GENOMIC DNA]</scope>
    <source>
        <strain evidence="1 2">76</strain>
    </source>
</reference>
<dbReference type="InterPro" id="IPR035907">
    <property type="entry name" value="Hppk_sf"/>
</dbReference>
<dbReference type="Gene3D" id="3.30.70.560">
    <property type="entry name" value="7,8-Dihydro-6-hydroxymethylpterin-pyrophosphokinase HPPK"/>
    <property type="match status" value="1"/>
</dbReference>
<organism evidence="1 2">
    <name type="scientific">Lysobacter antibioticus</name>
    <dbReference type="NCBI Taxonomy" id="84531"/>
    <lineage>
        <taxon>Bacteria</taxon>
        <taxon>Pseudomonadati</taxon>
        <taxon>Pseudomonadota</taxon>
        <taxon>Gammaproteobacteria</taxon>
        <taxon>Lysobacterales</taxon>
        <taxon>Lysobacteraceae</taxon>
        <taxon>Lysobacter</taxon>
    </lineage>
</organism>
<dbReference type="Proteomes" id="UP000060787">
    <property type="component" value="Chromosome"/>
</dbReference>